<dbReference type="AlphaFoldDB" id="A0A8J8MDR1"/>
<feature type="transmembrane region" description="Helical" evidence="1">
    <location>
        <begin position="6"/>
        <end position="24"/>
    </location>
</feature>
<keyword evidence="1" id="KW-1133">Transmembrane helix</keyword>
<proteinExistence type="predicted"/>
<feature type="transmembrane region" description="Helical" evidence="1">
    <location>
        <begin position="64"/>
        <end position="84"/>
    </location>
</feature>
<sequence>MTKVKFLKITIAVIIIILGVLNKLNVIDKFLLADSVVIGFILISILHIVDGYFSFAKNKKVDGVIWFVLGIFFIYLSTLVYSFWH</sequence>
<evidence type="ECO:0000313" key="3">
    <source>
        <dbReference type="Proteomes" id="UP000677305"/>
    </source>
</evidence>
<reference evidence="2 3" key="1">
    <citation type="submission" date="2020-07" db="EMBL/GenBank/DDBJ databases">
        <title>Vallitalea guaymasensis genome.</title>
        <authorList>
            <person name="Postec A."/>
        </authorList>
    </citation>
    <scope>NUCLEOTIDE SEQUENCE [LARGE SCALE GENOMIC DNA]</scope>
    <source>
        <strain evidence="2 3">Ra1766G1</strain>
    </source>
</reference>
<dbReference type="KEGG" id="vgu:HYG85_19675"/>
<keyword evidence="1" id="KW-0472">Membrane</keyword>
<dbReference type="EMBL" id="CP058561">
    <property type="protein sequence ID" value="QUH31017.1"/>
    <property type="molecule type" value="Genomic_DNA"/>
</dbReference>
<dbReference type="RefSeq" id="WP_212691108.1">
    <property type="nucleotide sequence ID" value="NZ_CP058561.1"/>
</dbReference>
<evidence type="ECO:0000256" key="1">
    <source>
        <dbReference type="SAM" id="Phobius"/>
    </source>
</evidence>
<name>A0A8J8MDR1_9FIRM</name>
<gene>
    <name evidence="2" type="ORF">HYG85_19675</name>
</gene>
<evidence type="ECO:0000313" key="2">
    <source>
        <dbReference type="EMBL" id="QUH31017.1"/>
    </source>
</evidence>
<keyword evidence="3" id="KW-1185">Reference proteome</keyword>
<accession>A0A8J8MDR1</accession>
<keyword evidence="1" id="KW-0812">Transmembrane</keyword>
<protein>
    <submittedName>
        <fullName evidence="2">Uncharacterized protein</fullName>
    </submittedName>
</protein>
<organism evidence="2 3">
    <name type="scientific">Vallitalea guaymasensis</name>
    <dbReference type="NCBI Taxonomy" id="1185412"/>
    <lineage>
        <taxon>Bacteria</taxon>
        <taxon>Bacillati</taxon>
        <taxon>Bacillota</taxon>
        <taxon>Clostridia</taxon>
        <taxon>Lachnospirales</taxon>
        <taxon>Vallitaleaceae</taxon>
        <taxon>Vallitalea</taxon>
    </lineage>
</organism>
<feature type="transmembrane region" description="Helical" evidence="1">
    <location>
        <begin position="31"/>
        <end position="49"/>
    </location>
</feature>
<dbReference type="Proteomes" id="UP000677305">
    <property type="component" value="Chromosome"/>
</dbReference>